<keyword evidence="3" id="KW-1185">Reference proteome</keyword>
<dbReference type="AlphaFoldDB" id="A0A484NPE5"/>
<reference evidence="2 3" key="1">
    <citation type="submission" date="2018-04" db="EMBL/GenBank/DDBJ databases">
        <authorList>
            <person name="Vogel A."/>
        </authorList>
    </citation>
    <scope>NUCLEOTIDE SEQUENCE [LARGE SCALE GENOMIC DNA]</scope>
</reference>
<dbReference type="Proteomes" id="UP000595140">
    <property type="component" value="Unassembled WGS sequence"/>
</dbReference>
<feature type="chain" id="PRO_5019736001" evidence="1">
    <location>
        <begin position="28"/>
        <end position="71"/>
    </location>
</feature>
<accession>A0A484NPE5</accession>
<evidence type="ECO:0000313" key="2">
    <source>
        <dbReference type="EMBL" id="VFR03020.1"/>
    </source>
</evidence>
<evidence type="ECO:0000313" key="3">
    <source>
        <dbReference type="Proteomes" id="UP000595140"/>
    </source>
</evidence>
<protein>
    <submittedName>
        <fullName evidence="2">Uncharacterized protein</fullName>
    </submittedName>
</protein>
<evidence type="ECO:0000256" key="1">
    <source>
        <dbReference type="SAM" id="SignalP"/>
    </source>
</evidence>
<name>A0A484NPE5_9ASTE</name>
<sequence length="71" mass="8018">MKKYVRVILLLLLILLNLHHCPLHAGAANTNAPLPISGNEGVDRQIHIVGRRAVDIWLNNDPCICWERSNK</sequence>
<proteinExistence type="predicted"/>
<dbReference type="EMBL" id="OOIL02006841">
    <property type="protein sequence ID" value="VFR03020.1"/>
    <property type="molecule type" value="Genomic_DNA"/>
</dbReference>
<keyword evidence="1" id="KW-0732">Signal</keyword>
<feature type="signal peptide" evidence="1">
    <location>
        <begin position="1"/>
        <end position="27"/>
    </location>
</feature>
<organism evidence="2 3">
    <name type="scientific">Cuscuta campestris</name>
    <dbReference type="NCBI Taxonomy" id="132261"/>
    <lineage>
        <taxon>Eukaryota</taxon>
        <taxon>Viridiplantae</taxon>
        <taxon>Streptophyta</taxon>
        <taxon>Embryophyta</taxon>
        <taxon>Tracheophyta</taxon>
        <taxon>Spermatophyta</taxon>
        <taxon>Magnoliopsida</taxon>
        <taxon>eudicotyledons</taxon>
        <taxon>Gunneridae</taxon>
        <taxon>Pentapetalae</taxon>
        <taxon>asterids</taxon>
        <taxon>lamiids</taxon>
        <taxon>Solanales</taxon>
        <taxon>Convolvulaceae</taxon>
        <taxon>Cuscuteae</taxon>
        <taxon>Cuscuta</taxon>
        <taxon>Cuscuta subgen. Grammica</taxon>
        <taxon>Cuscuta sect. Cleistogrammica</taxon>
    </lineage>
</organism>
<gene>
    <name evidence="2" type="ORF">CCAM_LOCUS44795</name>
</gene>